<keyword evidence="2" id="KW-1185">Reference proteome</keyword>
<accession>A0ABQ8CV65</accession>
<dbReference type="Proteomes" id="UP000824890">
    <property type="component" value="Unassembled WGS sequence"/>
</dbReference>
<reference evidence="1 2" key="1">
    <citation type="submission" date="2021-05" db="EMBL/GenBank/DDBJ databases">
        <title>Genome Assembly of Synthetic Allotetraploid Brassica napus Reveals Homoeologous Exchanges between Subgenomes.</title>
        <authorList>
            <person name="Davis J.T."/>
        </authorList>
    </citation>
    <scope>NUCLEOTIDE SEQUENCE [LARGE SCALE GENOMIC DNA]</scope>
    <source>
        <strain evidence="2">cv. Da-Ae</strain>
        <tissue evidence="1">Seedling</tissue>
    </source>
</reference>
<organism evidence="1 2">
    <name type="scientific">Brassica napus</name>
    <name type="common">Rape</name>
    <dbReference type="NCBI Taxonomy" id="3708"/>
    <lineage>
        <taxon>Eukaryota</taxon>
        <taxon>Viridiplantae</taxon>
        <taxon>Streptophyta</taxon>
        <taxon>Embryophyta</taxon>
        <taxon>Tracheophyta</taxon>
        <taxon>Spermatophyta</taxon>
        <taxon>Magnoliopsida</taxon>
        <taxon>eudicotyledons</taxon>
        <taxon>Gunneridae</taxon>
        <taxon>Pentapetalae</taxon>
        <taxon>rosids</taxon>
        <taxon>malvids</taxon>
        <taxon>Brassicales</taxon>
        <taxon>Brassicaceae</taxon>
        <taxon>Brassiceae</taxon>
        <taxon>Brassica</taxon>
    </lineage>
</organism>
<protein>
    <submittedName>
        <fullName evidence="1">Uncharacterized protein</fullName>
    </submittedName>
</protein>
<dbReference type="EMBL" id="JAGKQM010000006">
    <property type="protein sequence ID" value="KAH0920990.1"/>
    <property type="molecule type" value="Genomic_DNA"/>
</dbReference>
<evidence type="ECO:0000313" key="2">
    <source>
        <dbReference type="Proteomes" id="UP000824890"/>
    </source>
</evidence>
<comment type="caution">
    <text evidence="1">The sequence shown here is derived from an EMBL/GenBank/DDBJ whole genome shotgun (WGS) entry which is preliminary data.</text>
</comment>
<proteinExistence type="predicted"/>
<evidence type="ECO:0000313" key="1">
    <source>
        <dbReference type="EMBL" id="KAH0920990.1"/>
    </source>
</evidence>
<dbReference type="Gene3D" id="3.30.200.20">
    <property type="entry name" value="Phosphorylase Kinase, domain 1"/>
    <property type="match status" value="1"/>
</dbReference>
<name>A0ABQ8CV65_BRANA</name>
<gene>
    <name evidence="1" type="ORF">HID58_021008</name>
</gene>
<sequence>MILYLIRVRRTLVATKEASIKKIENAFDNRVDAERTLREIKLLCHMYDIKMKHKWSHQRMRFEDVYIVQQLKLSTEMTDLDFLRSNNSRKYVKQLPRSNKHSFRETHITDAALEEALKQPYLASHLYVINENQLVLLLSASTLRTQPWMNKRSRISYLERVFTLPG</sequence>